<keyword evidence="4" id="KW-1185">Reference proteome</keyword>
<dbReference type="InterPro" id="IPR000195">
    <property type="entry name" value="Rab-GAP-TBC_dom"/>
</dbReference>
<dbReference type="InterPro" id="IPR035969">
    <property type="entry name" value="Rab-GAP_TBC_sf"/>
</dbReference>
<feature type="region of interest" description="Disordered" evidence="1">
    <location>
        <begin position="154"/>
        <end position="182"/>
    </location>
</feature>
<dbReference type="PANTHER" id="PTHR22957:SF507">
    <property type="entry name" value="OS08G0547200 PROTEIN"/>
    <property type="match status" value="1"/>
</dbReference>
<name>A0A8T2RPC7_CERRI</name>
<comment type="caution">
    <text evidence="3">The sequence shown here is derived from an EMBL/GenBank/DDBJ whole genome shotgun (WGS) entry which is preliminary data.</text>
</comment>
<dbReference type="Proteomes" id="UP000825935">
    <property type="component" value="Chromosome 25"/>
</dbReference>
<evidence type="ECO:0000256" key="1">
    <source>
        <dbReference type="SAM" id="MobiDB-lite"/>
    </source>
</evidence>
<protein>
    <recommendedName>
        <fullName evidence="2">Rab-GAP TBC domain-containing protein</fullName>
    </recommendedName>
</protein>
<feature type="compositionally biased region" description="Polar residues" evidence="1">
    <location>
        <begin position="160"/>
        <end position="178"/>
    </location>
</feature>
<dbReference type="OMA" id="MENDHEL"/>
<dbReference type="GO" id="GO:0005096">
    <property type="term" value="F:GTPase activator activity"/>
    <property type="evidence" value="ECO:0007669"/>
    <property type="project" value="TreeGrafter"/>
</dbReference>
<evidence type="ECO:0000259" key="2">
    <source>
        <dbReference type="PROSITE" id="PS50086"/>
    </source>
</evidence>
<organism evidence="3 4">
    <name type="scientific">Ceratopteris richardii</name>
    <name type="common">Triangle waterfern</name>
    <dbReference type="NCBI Taxonomy" id="49495"/>
    <lineage>
        <taxon>Eukaryota</taxon>
        <taxon>Viridiplantae</taxon>
        <taxon>Streptophyta</taxon>
        <taxon>Embryophyta</taxon>
        <taxon>Tracheophyta</taxon>
        <taxon>Polypodiopsida</taxon>
        <taxon>Polypodiidae</taxon>
        <taxon>Polypodiales</taxon>
        <taxon>Pteridineae</taxon>
        <taxon>Pteridaceae</taxon>
        <taxon>Parkerioideae</taxon>
        <taxon>Ceratopteris</taxon>
    </lineage>
</organism>
<evidence type="ECO:0000313" key="4">
    <source>
        <dbReference type="Proteomes" id="UP000825935"/>
    </source>
</evidence>
<dbReference type="AlphaFoldDB" id="A0A8T2RPC7"/>
<dbReference type="OrthoDB" id="10264062at2759"/>
<feature type="domain" description="Rab-GAP TBC" evidence="2">
    <location>
        <begin position="73"/>
        <end position="377"/>
    </location>
</feature>
<dbReference type="SMART" id="SM00164">
    <property type="entry name" value="TBC"/>
    <property type="match status" value="1"/>
</dbReference>
<accession>A0A8T2RPC7</accession>
<dbReference type="Gene3D" id="1.10.8.270">
    <property type="entry name" value="putative rabgap domain of human tbc1 domain family member 14 like domains"/>
    <property type="match status" value="1"/>
</dbReference>
<dbReference type="Pfam" id="PF00566">
    <property type="entry name" value="RabGAP-TBC"/>
    <property type="match status" value="1"/>
</dbReference>
<dbReference type="SUPFAM" id="SSF47923">
    <property type="entry name" value="Ypt/Rab-GAP domain of gyp1p"/>
    <property type="match status" value="2"/>
</dbReference>
<sequence>MLSVTVETFWVEISDGMAVGGALLYGRRFQMPSKRHVRKSLPLTEKQWRDAFDSETGRLIDGEKLLQRVRRGGVDASIRAEVWPFLLSLYDFESTYVEREEEKLLRRQEYEGLLKCCKVVREKVASQYMCNTDRHASTDMPATIANEQVHEMSDSGVIDGSSTSPEQKQLASGSSKSPFEQGKLARWEEMSAHMRREFTMWHRIMRLDAIRVSGEWVPHSPSQASVSKRAANQLAMDVGLREDENLEPCLRHHAARLVSILEVYALYDPETGYCQGMGELLSPFVALLDEDYQAFWCFSSFMNAVRQNFRLDEVGIQRQLQMVSNLLKLSDPQLYKHLEMIEAVDCFFIYRMVLILMRRELTFEQTISFWEILWADKTAARFDKVKISCRKGKRKAPPTDDLLLYVIAAAVRQRRVFIMEKCRCMDDVLNECNNMSGNLDVWSLLDDARDLVASYHHKLVTSA</sequence>
<dbReference type="Gene3D" id="1.10.472.80">
    <property type="entry name" value="Ypt/Rab-GAP domain of gyp1p, domain 3"/>
    <property type="match status" value="1"/>
</dbReference>
<evidence type="ECO:0000313" key="3">
    <source>
        <dbReference type="EMBL" id="KAH7297654.1"/>
    </source>
</evidence>
<dbReference type="EMBL" id="CM035430">
    <property type="protein sequence ID" value="KAH7297654.1"/>
    <property type="molecule type" value="Genomic_DNA"/>
</dbReference>
<proteinExistence type="predicted"/>
<gene>
    <name evidence="3" type="ORF">KP509_25G005500</name>
</gene>
<dbReference type="PROSITE" id="PS50086">
    <property type="entry name" value="TBC_RABGAP"/>
    <property type="match status" value="1"/>
</dbReference>
<reference evidence="3" key="1">
    <citation type="submission" date="2021-08" db="EMBL/GenBank/DDBJ databases">
        <title>WGS assembly of Ceratopteris richardii.</title>
        <authorList>
            <person name="Marchant D.B."/>
            <person name="Chen G."/>
            <person name="Jenkins J."/>
            <person name="Shu S."/>
            <person name="Leebens-Mack J."/>
            <person name="Grimwood J."/>
            <person name="Schmutz J."/>
            <person name="Soltis P."/>
            <person name="Soltis D."/>
            <person name="Chen Z.-H."/>
        </authorList>
    </citation>
    <scope>NUCLEOTIDE SEQUENCE</scope>
    <source>
        <strain evidence="3">Whitten #5841</strain>
        <tissue evidence="3">Leaf</tissue>
    </source>
</reference>
<dbReference type="PANTHER" id="PTHR22957">
    <property type="entry name" value="TBC1 DOMAIN FAMILY MEMBER GTPASE-ACTIVATING PROTEIN"/>
    <property type="match status" value="1"/>
</dbReference>